<keyword evidence="3" id="KW-0902">Two-component regulatory system</keyword>
<dbReference type="Pfam" id="PF07730">
    <property type="entry name" value="HisKA_3"/>
    <property type="match status" value="1"/>
</dbReference>
<evidence type="ECO:0000256" key="4">
    <source>
        <dbReference type="SAM" id="Phobius"/>
    </source>
</evidence>
<dbReference type="Gene3D" id="3.30.565.10">
    <property type="entry name" value="Histidine kinase-like ATPase, C-terminal domain"/>
    <property type="match status" value="1"/>
</dbReference>
<protein>
    <submittedName>
        <fullName evidence="6">Sensor histidine kinase</fullName>
    </submittedName>
</protein>
<sequence>MARSVLNGLFQPAPFGPGDDPDAAPWALPGGPTDLPYRWHRVRPNLFLTYLAGIVFLVFAIPTISDGVDPVGLVLRTSYLVVFAVAYVGAAWTADAPLWLRWSYVAGFTGFVVIGALLWGWEFASFGAYPAILMASLIPWHQARFALIGWALALSLAGLLGQLWMPVLIAALSIGVGLGIAGWMESSRVRRMLERSQARVELLTVAAERARISRDLHDILGHSLTAITIKSSLAARLADTEPAAAKEEMAAVEAIARQALSDVRATVSGMAEIRLATEIASARSVLLAAGIEARTPVALPTLSDAVSELFGFVVRESVTNVVRHAEATWCIIDVDEHSVEVRDDGVGPGKGRSGHGLTGLAERVAAAGGVFEIAAVPGGGTSVRADFAPTPQPNRRVP</sequence>
<dbReference type="RefSeq" id="WP_349427200.1">
    <property type="nucleotide sequence ID" value="NZ_CP151632.1"/>
</dbReference>
<evidence type="ECO:0000313" key="6">
    <source>
        <dbReference type="EMBL" id="WZO32569.1"/>
    </source>
</evidence>
<reference evidence="6" key="1">
    <citation type="submission" date="2024-04" db="EMBL/GenBank/DDBJ databases">
        <authorList>
            <person name="Roder T."/>
            <person name="Oberhansli S."/>
            <person name="Kreuzer M."/>
        </authorList>
    </citation>
    <scope>NUCLEOTIDE SEQUENCE</scope>
    <source>
        <strain evidence="6">LWS13-1.2</strain>
    </source>
</reference>
<dbReference type="GO" id="GO:0016020">
    <property type="term" value="C:membrane"/>
    <property type="evidence" value="ECO:0007669"/>
    <property type="project" value="InterPro"/>
</dbReference>
<keyword evidence="2 6" id="KW-0418">Kinase</keyword>
<feature type="transmembrane region" description="Helical" evidence="4">
    <location>
        <begin position="163"/>
        <end position="184"/>
    </location>
</feature>
<keyword evidence="4" id="KW-0812">Transmembrane</keyword>
<dbReference type="InterPro" id="IPR011712">
    <property type="entry name" value="Sig_transdc_His_kin_sub3_dim/P"/>
</dbReference>
<feature type="transmembrane region" description="Helical" evidence="4">
    <location>
        <begin position="73"/>
        <end position="93"/>
    </location>
</feature>
<dbReference type="AlphaFoldDB" id="A0AAU6S6S0"/>
<keyword evidence="4" id="KW-1133">Transmembrane helix</keyword>
<organism evidence="6">
    <name type="scientific">Microbacterium sp. LWS13-1.2</name>
    <dbReference type="NCBI Taxonomy" id="3135264"/>
    <lineage>
        <taxon>Bacteria</taxon>
        <taxon>Bacillati</taxon>
        <taxon>Actinomycetota</taxon>
        <taxon>Actinomycetes</taxon>
        <taxon>Micrococcales</taxon>
        <taxon>Microbacteriaceae</taxon>
        <taxon>Microbacterium</taxon>
    </lineage>
</organism>
<dbReference type="PANTHER" id="PTHR24421:SF63">
    <property type="entry name" value="SENSOR HISTIDINE KINASE DESK"/>
    <property type="match status" value="1"/>
</dbReference>
<dbReference type="Gene3D" id="1.20.5.1930">
    <property type="match status" value="1"/>
</dbReference>
<feature type="transmembrane region" description="Helical" evidence="4">
    <location>
        <begin position="99"/>
        <end position="119"/>
    </location>
</feature>
<feature type="transmembrane region" description="Helical" evidence="4">
    <location>
        <begin position="131"/>
        <end position="157"/>
    </location>
</feature>
<evidence type="ECO:0000256" key="3">
    <source>
        <dbReference type="ARBA" id="ARBA00023012"/>
    </source>
</evidence>
<dbReference type="CDD" id="cd16917">
    <property type="entry name" value="HATPase_UhpB-NarQ-NarX-like"/>
    <property type="match status" value="1"/>
</dbReference>
<dbReference type="GO" id="GO:0000155">
    <property type="term" value="F:phosphorelay sensor kinase activity"/>
    <property type="evidence" value="ECO:0007669"/>
    <property type="project" value="InterPro"/>
</dbReference>
<evidence type="ECO:0000259" key="5">
    <source>
        <dbReference type="Pfam" id="PF07730"/>
    </source>
</evidence>
<accession>A0AAU6S6S0</accession>
<gene>
    <name evidence="6" type="ORF">MRBLWS13_000164</name>
</gene>
<keyword evidence="1" id="KW-0808">Transferase</keyword>
<dbReference type="SUPFAM" id="SSF55874">
    <property type="entry name" value="ATPase domain of HSP90 chaperone/DNA topoisomerase II/histidine kinase"/>
    <property type="match status" value="1"/>
</dbReference>
<dbReference type="EMBL" id="CP151632">
    <property type="protein sequence ID" value="WZO32569.1"/>
    <property type="molecule type" value="Genomic_DNA"/>
</dbReference>
<feature type="domain" description="Signal transduction histidine kinase subgroup 3 dimerisation and phosphoacceptor" evidence="5">
    <location>
        <begin position="208"/>
        <end position="271"/>
    </location>
</feature>
<proteinExistence type="predicted"/>
<name>A0AAU6S6S0_9MICO</name>
<keyword evidence="4" id="KW-0472">Membrane</keyword>
<dbReference type="PANTHER" id="PTHR24421">
    <property type="entry name" value="NITRATE/NITRITE SENSOR PROTEIN NARX-RELATED"/>
    <property type="match status" value="1"/>
</dbReference>
<evidence type="ECO:0000256" key="2">
    <source>
        <dbReference type="ARBA" id="ARBA00022777"/>
    </source>
</evidence>
<dbReference type="InterPro" id="IPR036890">
    <property type="entry name" value="HATPase_C_sf"/>
</dbReference>
<feature type="transmembrane region" description="Helical" evidence="4">
    <location>
        <begin position="42"/>
        <end position="61"/>
    </location>
</feature>
<dbReference type="InterPro" id="IPR050482">
    <property type="entry name" value="Sensor_HK_TwoCompSys"/>
</dbReference>
<dbReference type="GO" id="GO:0046983">
    <property type="term" value="F:protein dimerization activity"/>
    <property type="evidence" value="ECO:0007669"/>
    <property type="project" value="InterPro"/>
</dbReference>
<evidence type="ECO:0000256" key="1">
    <source>
        <dbReference type="ARBA" id="ARBA00022679"/>
    </source>
</evidence>